<evidence type="ECO:0000256" key="1">
    <source>
        <dbReference type="ARBA" id="ARBA00004236"/>
    </source>
</evidence>
<evidence type="ECO:0000256" key="3">
    <source>
        <dbReference type="ARBA" id="ARBA00022448"/>
    </source>
</evidence>
<keyword evidence="7" id="KW-0479">Metal-binding</keyword>
<name>A0ABM7WUG3_9BACT</name>
<comment type="similarity">
    <text evidence="2">Belongs to the NapC/NirT/NrfH family.</text>
</comment>
<dbReference type="Proteomes" id="UP001162891">
    <property type="component" value="Chromosome"/>
</dbReference>
<dbReference type="PANTHER" id="PTHR30333">
    <property type="entry name" value="CYTOCHROME C-TYPE PROTEIN"/>
    <property type="match status" value="1"/>
</dbReference>
<evidence type="ECO:0000256" key="9">
    <source>
        <dbReference type="ARBA" id="ARBA00022989"/>
    </source>
</evidence>
<dbReference type="EMBL" id="AP025591">
    <property type="protein sequence ID" value="BDG03138.1"/>
    <property type="molecule type" value="Genomic_DNA"/>
</dbReference>
<dbReference type="SUPFAM" id="SSF48695">
    <property type="entry name" value="Multiheme cytochromes"/>
    <property type="match status" value="1"/>
</dbReference>
<accession>A0ABM7WUG3</accession>
<dbReference type="PANTHER" id="PTHR30333:SF1">
    <property type="entry name" value="CYTOCHROME C-TYPE PROTEIN NAPC"/>
    <property type="match status" value="1"/>
</dbReference>
<dbReference type="RefSeq" id="WP_248360872.1">
    <property type="nucleotide sequence ID" value="NZ_AP025591.1"/>
</dbReference>
<dbReference type="InterPro" id="IPR017571">
    <property type="entry name" value="NrfH"/>
</dbReference>
<keyword evidence="10" id="KW-0408">Iron</keyword>
<gene>
    <name evidence="13" type="primary">nrfC</name>
    <name evidence="13" type="ORF">AMOR_21340</name>
</gene>
<evidence type="ECO:0000256" key="5">
    <source>
        <dbReference type="ARBA" id="ARBA00022617"/>
    </source>
</evidence>
<comment type="subcellular location">
    <subcellularLocation>
        <location evidence="1">Cell membrane</location>
    </subcellularLocation>
</comment>
<evidence type="ECO:0000313" key="13">
    <source>
        <dbReference type="EMBL" id="BDG03138.1"/>
    </source>
</evidence>
<evidence type="ECO:0000256" key="4">
    <source>
        <dbReference type="ARBA" id="ARBA00022475"/>
    </source>
</evidence>
<keyword evidence="3" id="KW-0813">Transport</keyword>
<evidence type="ECO:0000313" key="14">
    <source>
        <dbReference type="Proteomes" id="UP001162891"/>
    </source>
</evidence>
<feature type="domain" description="NapC/NirT cytochrome c N-terminal" evidence="12">
    <location>
        <begin position="17"/>
        <end position="99"/>
    </location>
</feature>
<sequence length="151" mass="15984">MTTSRGMSLLPIPFTLAAVAGIAAGVVAYAFHYAKGSSYVGNDPATCANCHVMASHYSGWQAAPHHLVATCNDCHTPAGPISKYVVKALNGYHHSMAFTLGGFPDVIRARPQSTAVVEANCRRCHADLVDRIAHGSEVSCIRCHASVGHLR</sequence>
<keyword evidence="4" id="KW-1003">Cell membrane</keyword>
<evidence type="ECO:0000256" key="2">
    <source>
        <dbReference type="ARBA" id="ARBA00007395"/>
    </source>
</evidence>
<keyword evidence="5" id="KW-0349">Heme</keyword>
<keyword evidence="8" id="KW-0249">Electron transport</keyword>
<proteinExistence type="inferred from homology"/>
<keyword evidence="9" id="KW-1133">Transmembrane helix</keyword>
<dbReference type="InterPro" id="IPR036280">
    <property type="entry name" value="Multihaem_cyt_sf"/>
</dbReference>
<dbReference type="InterPro" id="IPR005126">
    <property type="entry name" value="NapC/NirT_cyt_c_N"/>
</dbReference>
<keyword evidence="14" id="KW-1185">Reference proteome</keyword>
<evidence type="ECO:0000256" key="6">
    <source>
        <dbReference type="ARBA" id="ARBA00022692"/>
    </source>
</evidence>
<evidence type="ECO:0000256" key="10">
    <source>
        <dbReference type="ARBA" id="ARBA00023004"/>
    </source>
</evidence>
<evidence type="ECO:0000259" key="12">
    <source>
        <dbReference type="Pfam" id="PF03264"/>
    </source>
</evidence>
<dbReference type="InterPro" id="IPR051174">
    <property type="entry name" value="Cytochrome_c-type_ET"/>
</dbReference>
<dbReference type="Gene3D" id="1.10.3820.10">
    <property type="entry name" value="Di-heme elbow motif domain"/>
    <property type="match status" value="1"/>
</dbReference>
<protein>
    <submittedName>
        <fullName evidence="13">Cytochrome c nitrite reductase small subunit</fullName>
    </submittedName>
</protein>
<evidence type="ECO:0000256" key="7">
    <source>
        <dbReference type="ARBA" id="ARBA00022723"/>
    </source>
</evidence>
<organism evidence="13 14">
    <name type="scientific">Anaeromyxobacter oryzae</name>
    <dbReference type="NCBI Taxonomy" id="2918170"/>
    <lineage>
        <taxon>Bacteria</taxon>
        <taxon>Pseudomonadati</taxon>
        <taxon>Myxococcota</taxon>
        <taxon>Myxococcia</taxon>
        <taxon>Myxococcales</taxon>
        <taxon>Cystobacterineae</taxon>
        <taxon>Anaeromyxobacteraceae</taxon>
        <taxon>Anaeromyxobacter</taxon>
    </lineage>
</organism>
<dbReference type="NCBIfam" id="TIGR03153">
    <property type="entry name" value="cytochr_NrfH"/>
    <property type="match status" value="1"/>
</dbReference>
<keyword evidence="11" id="KW-0472">Membrane</keyword>
<evidence type="ECO:0000256" key="8">
    <source>
        <dbReference type="ARBA" id="ARBA00022982"/>
    </source>
</evidence>
<dbReference type="InterPro" id="IPR038266">
    <property type="entry name" value="NapC/NirT_cytc_sf"/>
</dbReference>
<evidence type="ECO:0000256" key="11">
    <source>
        <dbReference type="ARBA" id="ARBA00023136"/>
    </source>
</evidence>
<keyword evidence="6" id="KW-0812">Transmembrane</keyword>
<dbReference type="Pfam" id="PF03264">
    <property type="entry name" value="Cytochrom_NNT"/>
    <property type="match status" value="1"/>
</dbReference>
<reference evidence="14" key="1">
    <citation type="journal article" date="2022" name="Int. J. Syst. Evol. Microbiol.">
        <title>Anaeromyxobacter oryzae sp. nov., Anaeromyxobacter diazotrophicus sp. nov. and Anaeromyxobacter paludicola sp. nov., isolated from paddy soils.</title>
        <authorList>
            <person name="Itoh H."/>
            <person name="Xu Z."/>
            <person name="Mise K."/>
            <person name="Masuda Y."/>
            <person name="Ushijima N."/>
            <person name="Hayakawa C."/>
            <person name="Shiratori Y."/>
            <person name="Senoo K."/>
        </authorList>
    </citation>
    <scope>NUCLEOTIDE SEQUENCE [LARGE SCALE GENOMIC DNA]</scope>
    <source>
        <strain evidence="14">Red232</strain>
    </source>
</reference>